<evidence type="ECO:0000313" key="2">
    <source>
        <dbReference type="EMBL" id="GGW39553.1"/>
    </source>
</evidence>
<reference evidence="2" key="2">
    <citation type="submission" date="2020-09" db="EMBL/GenBank/DDBJ databases">
        <authorList>
            <person name="Sun Q."/>
            <person name="Kim S."/>
        </authorList>
    </citation>
    <scope>NUCLEOTIDE SEQUENCE</scope>
    <source>
        <strain evidence="2">KCTC 12113</strain>
    </source>
</reference>
<organism evidence="2 3">
    <name type="scientific">Arenibacter certesii</name>
    <dbReference type="NCBI Taxonomy" id="228955"/>
    <lineage>
        <taxon>Bacteria</taxon>
        <taxon>Pseudomonadati</taxon>
        <taxon>Bacteroidota</taxon>
        <taxon>Flavobacteriia</taxon>
        <taxon>Flavobacteriales</taxon>
        <taxon>Flavobacteriaceae</taxon>
        <taxon>Arenibacter</taxon>
    </lineage>
</organism>
<dbReference type="AlphaFoldDB" id="A0A918MNH7"/>
<feature type="chain" id="PRO_5037035751" evidence="1">
    <location>
        <begin position="21"/>
        <end position="824"/>
    </location>
</feature>
<protein>
    <submittedName>
        <fullName evidence="2">Uncharacterized protein</fullName>
    </submittedName>
</protein>
<dbReference type="Proteomes" id="UP000634668">
    <property type="component" value="Unassembled WGS sequence"/>
</dbReference>
<dbReference type="PROSITE" id="PS51257">
    <property type="entry name" value="PROKAR_LIPOPROTEIN"/>
    <property type="match status" value="1"/>
</dbReference>
<name>A0A918MNH7_9FLAO</name>
<gene>
    <name evidence="2" type="ORF">GCM10007383_25390</name>
</gene>
<dbReference type="EMBL" id="BMWP01000017">
    <property type="protein sequence ID" value="GGW39553.1"/>
    <property type="molecule type" value="Genomic_DNA"/>
</dbReference>
<feature type="signal peptide" evidence="1">
    <location>
        <begin position="1"/>
        <end position="20"/>
    </location>
</feature>
<keyword evidence="3" id="KW-1185">Reference proteome</keyword>
<keyword evidence="1" id="KW-0732">Signal</keyword>
<evidence type="ECO:0000256" key="1">
    <source>
        <dbReference type="SAM" id="SignalP"/>
    </source>
</evidence>
<sequence>MQYKIMAKLFWILLSVIGITACNHSQDNIFIETDYFKLSLDNQGKLTELLEKESGENLLIKGYNKSLLTIQSNGVKYPISSWVYDGEILILKFNGLEAEINMNINSKNNYITFEIVKVKGGESIEKVIWGPYHVLPSEKIGQSIGIAYDDKTAIGLMGLNLKSRGGFEITTRERFGNAAKRIEGGASLTGFVRDRSKFHTVDNWEQKLGQAVPVKDSDAEIIGAKFALYCVPAGKLLDVVEEIVLNENLPYIKTKNVWNKVSKYSSSSKFIMSYNINNIEDCIDIAEKAGISSIYHGGIFKTWGTFLLDDKDFPKGYQSVRECSDIAEKRGINLGAHTLTNFITTNDPLVSPIPDPGLVLAGITKLEESITENDIELLLQDENVRPAYHEPNIEKVNPRWREHTAVRIGDEIIEYSFATAEGKLVLKDCKRGAFGTKAVKHKKGEKVSRLMSHGYKVFFPDINLQDQMAKNLANFYNEANLKRISFDGIEGGLASGHGRYGSDRFVKVFFDNLKNPNIVANSSDVTHFGWHYFANQSWGEPWTSDNFREAHLSHRLNVQQALKEDLLPRKMGQFSINAKTTKKDIEWVMGLCAGYDAGVDFYISPNIEEINKEASSILTEIKKWEDARMNGLFTEAQKEKLRDPYTFYGLEKNKDSINLVFIESWAPEGGRTQGEDDSNSLPSSILKSSPDAPVSLDYRHTNMTTEPGQPTAAIWKYFCAGPNQNLQFVIRLPKESKENVKGIYLKVGPKKIMIPFTLSPGDFILNEGNETYKHFSKDLDIKNEVLISEGYLSVSDGDNVIEFDYQGKGREAGPEMIVNFRTIK</sequence>
<comment type="caution">
    <text evidence="2">The sequence shown here is derived from an EMBL/GenBank/DDBJ whole genome shotgun (WGS) entry which is preliminary data.</text>
</comment>
<reference evidence="2" key="1">
    <citation type="journal article" date="2014" name="Int. J. Syst. Evol. Microbiol.">
        <title>Complete genome sequence of Corynebacterium casei LMG S-19264T (=DSM 44701T), isolated from a smear-ripened cheese.</title>
        <authorList>
            <consortium name="US DOE Joint Genome Institute (JGI-PGF)"/>
            <person name="Walter F."/>
            <person name="Albersmeier A."/>
            <person name="Kalinowski J."/>
            <person name="Ruckert C."/>
        </authorList>
    </citation>
    <scope>NUCLEOTIDE SEQUENCE</scope>
    <source>
        <strain evidence="2">KCTC 12113</strain>
    </source>
</reference>
<accession>A0A918MNH7</accession>
<evidence type="ECO:0000313" key="3">
    <source>
        <dbReference type="Proteomes" id="UP000634668"/>
    </source>
</evidence>
<dbReference type="RefSeq" id="WP_026813715.1">
    <property type="nucleotide sequence ID" value="NZ_BMWP01000017.1"/>
</dbReference>
<proteinExistence type="predicted"/>